<dbReference type="InterPro" id="IPR022929">
    <property type="entry name" value="Put_MntP"/>
</dbReference>
<feature type="transmembrane region" description="Helical" evidence="8">
    <location>
        <begin position="70"/>
        <end position="92"/>
    </location>
</feature>
<dbReference type="EMBL" id="MTAB01000004">
    <property type="protein sequence ID" value="OSI24297.1"/>
    <property type="molecule type" value="Genomic_DNA"/>
</dbReference>
<feature type="transmembrane region" description="Helical" evidence="8">
    <location>
        <begin position="104"/>
        <end position="128"/>
    </location>
</feature>
<comment type="function">
    <text evidence="8">Probably functions as a manganese efflux pump.</text>
</comment>
<keyword evidence="6 8" id="KW-0472">Membrane</keyword>
<evidence type="ECO:0000313" key="12">
    <source>
        <dbReference type="Proteomes" id="UP000193346"/>
    </source>
</evidence>
<comment type="subcellular location">
    <subcellularLocation>
        <location evidence="8">Cell membrane</location>
        <topology evidence="8">Multi-pass membrane protein</topology>
    </subcellularLocation>
</comment>
<keyword evidence="5 8" id="KW-0406">Ion transport</keyword>
<dbReference type="RefSeq" id="WP_054598541.1">
    <property type="nucleotide sequence ID" value="NZ_CP091509.1"/>
</dbReference>
<evidence type="ECO:0000313" key="11">
    <source>
        <dbReference type="Proteomes" id="UP000193303"/>
    </source>
</evidence>
<dbReference type="HAMAP" id="MF_01521">
    <property type="entry name" value="MntP_pump"/>
    <property type="match status" value="1"/>
</dbReference>
<dbReference type="Proteomes" id="UP000193303">
    <property type="component" value="Unassembled WGS sequence"/>
</dbReference>
<keyword evidence="12" id="KW-1185">Reference proteome</keyword>
<comment type="caution">
    <text evidence="9">The sequence shown here is derived from an EMBL/GenBank/DDBJ whole genome shotgun (WGS) entry which is preliminary data.</text>
</comment>
<dbReference type="PANTHER" id="PTHR35529">
    <property type="entry name" value="MANGANESE EFFLUX PUMP MNTP-RELATED"/>
    <property type="match status" value="1"/>
</dbReference>
<evidence type="ECO:0000256" key="8">
    <source>
        <dbReference type="HAMAP-Rule" id="MF_01521"/>
    </source>
</evidence>
<keyword evidence="7 8" id="KW-0464">Manganese</keyword>
<gene>
    <name evidence="8" type="primary">mntP</name>
    <name evidence="9" type="ORF">BV912_02855</name>
    <name evidence="10" type="ORF">BV913_00975</name>
</gene>
<name>A0A1X3DK12_9NEIS</name>
<sequence length="191" mass="20218">MSTYALIVLAFAMSMDAFAASIVKGAVINKPNALKIIKIALIFGIVETITPLIGWAGGRMAQKFISDWDHWIAFVLLSALGCKMIYGALFQQNEPDCKAQSGKYGFLMIVATAVATSIDSMVVGISLAFLNVNIIATALLIGMATTLMSALGIVLGRLFGKAMGKRAEILGGIVLILIGSSILIEHLELLA</sequence>
<dbReference type="STRING" id="1931275.BV914_06430"/>
<proteinExistence type="inferred from homology"/>
<reference evidence="9 12" key="2">
    <citation type="submission" date="2017-01" db="EMBL/GenBank/DDBJ databases">
        <authorList>
            <person name="Wolfgang W.J."/>
            <person name="Cole J."/>
            <person name="Wroblewski D."/>
            <person name="Mcginnis J."/>
            <person name="Musser K.A."/>
        </authorList>
    </citation>
    <scope>NUCLEOTIDE SEQUENCE</scope>
    <source>
        <strain evidence="9">124861</strain>
        <strain evidence="10 12">93087</strain>
    </source>
</reference>
<keyword evidence="2 8" id="KW-1003">Cell membrane</keyword>
<evidence type="ECO:0000256" key="1">
    <source>
        <dbReference type="ARBA" id="ARBA00022448"/>
    </source>
</evidence>
<accession>A0A1X3DK12</accession>
<dbReference type="PANTHER" id="PTHR35529:SF1">
    <property type="entry name" value="MANGANESE EFFLUX PUMP MNTP-RELATED"/>
    <property type="match status" value="1"/>
</dbReference>
<comment type="similarity">
    <text evidence="8">Belongs to the MntP (TC 9.B.29) family.</text>
</comment>
<dbReference type="InterPro" id="IPR003810">
    <property type="entry name" value="Mntp/YtaF"/>
</dbReference>
<reference evidence="11" key="1">
    <citation type="submission" date="2017-01" db="EMBL/GenBank/DDBJ databases">
        <authorList>
            <person name="Mah S.A."/>
            <person name="Swanson W.J."/>
            <person name="Moy G.W."/>
            <person name="Vacquier V.D."/>
        </authorList>
    </citation>
    <scope>NUCLEOTIDE SEQUENCE [LARGE SCALE GENOMIC DNA]</scope>
    <source>
        <strain evidence="11">124861</strain>
    </source>
</reference>
<evidence type="ECO:0000313" key="9">
    <source>
        <dbReference type="EMBL" id="OSI24297.1"/>
    </source>
</evidence>
<dbReference type="GO" id="GO:0005886">
    <property type="term" value="C:plasma membrane"/>
    <property type="evidence" value="ECO:0007669"/>
    <property type="project" value="UniProtKB-SubCell"/>
</dbReference>
<feature type="transmembrane region" description="Helical" evidence="8">
    <location>
        <begin position="134"/>
        <end position="155"/>
    </location>
</feature>
<keyword evidence="3 8" id="KW-0812">Transmembrane</keyword>
<dbReference type="Proteomes" id="UP000193346">
    <property type="component" value="Unassembled WGS sequence"/>
</dbReference>
<feature type="transmembrane region" description="Helical" evidence="8">
    <location>
        <begin position="167"/>
        <end position="184"/>
    </location>
</feature>
<organism evidence="9 11">
    <name type="scientific">Neisseria dumasiana</name>
    <dbReference type="NCBI Taxonomy" id="1931275"/>
    <lineage>
        <taxon>Bacteria</taxon>
        <taxon>Pseudomonadati</taxon>
        <taxon>Pseudomonadota</taxon>
        <taxon>Betaproteobacteria</taxon>
        <taxon>Neisseriales</taxon>
        <taxon>Neisseriaceae</taxon>
        <taxon>Neisseria</taxon>
    </lineage>
</organism>
<dbReference type="EMBL" id="MTAC01000002">
    <property type="protein sequence ID" value="OSI36607.1"/>
    <property type="molecule type" value="Genomic_DNA"/>
</dbReference>
<evidence type="ECO:0000256" key="5">
    <source>
        <dbReference type="ARBA" id="ARBA00023065"/>
    </source>
</evidence>
<evidence type="ECO:0000313" key="10">
    <source>
        <dbReference type="EMBL" id="OSI36607.1"/>
    </source>
</evidence>
<dbReference type="OrthoDB" id="9811590at2"/>
<keyword evidence="1 8" id="KW-0813">Transport</keyword>
<feature type="transmembrane region" description="Helical" evidence="8">
    <location>
        <begin position="39"/>
        <end position="58"/>
    </location>
</feature>
<evidence type="ECO:0000256" key="3">
    <source>
        <dbReference type="ARBA" id="ARBA00022692"/>
    </source>
</evidence>
<dbReference type="Pfam" id="PF02659">
    <property type="entry name" value="Mntp"/>
    <property type="match status" value="1"/>
</dbReference>
<evidence type="ECO:0000256" key="6">
    <source>
        <dbReference type="ARBA" id="ARBA00023136"/>
    </source>
</evidence>
<evidence type="ECO:0000256" key="7">
    <source>
        <dbReference type="ARBA" id="ARBA00023211"/>
    </source>
</evidence>
<evidence type="ECO:0000256" key="4">
    <source>
        <dbReference type="ARBA" id="ARBA00022989"/>
    </source>
</evidence>
<dbReference type="GO" id="GO:0005384">
    <property type="term" value="F:manganese ion transmembrane transporter activity"/>
    <property type="evidence" value="ECO:0007669"/>
    <property type="project" value="UniProtKB-UniRule"/>
</dbReference>
<protein>
    <recommendedName>
        <fullName evidence="8">Putative manganese efflux pump MntP</fullName>
    </recommendedName>
</protein>
<evidence type="ECO:0000256" key="2">
    <source>
        <dbReference type="ARBA" id="ARBA00022475"/>
    </source>
</evidence>
<keyword evidence="4 8" id="KW-1133">Transmembrane helix</keyword>
<dbReference type="AlphaFoldDB" id="A0A1X3DK12"/>
<feature type="transmembrane region" description="Helical" evidence="8">
    <location>
        <begin position="6"/>
        <end position="27"/>
    </location>
</feature>